<dbReference type="Gene3D" id="1.10.10.10">
    <property type="entry name" value="Winged helix-like DNA-binding domain superfamily/Winged helix DNA-binding domain"/>
    <property type="match status" value="1"/>
</dbReference>
<proteinExistence type="predicted"/>
<dbReference type="InterPro" id="IPR036390">
    <property type="entry name" value="WH_DNA-bd_sf"/>
</dbReference>
<evidence type="ECO:0000313" key="2">
    <source>
        <dbReference type="Proteomes" id="UP000266313"/>
    </source>
</evidence>
<dbReference type="Pfam" id="PF02082">
    <property type="entry name" value="Rrf2"/>
    <property type="match status" value="1"/>
</dbReference>
<evidence type="ECO:0000313" key="1">
    <source>
        <dbReference type="EMBL" id="BBA34465.1"/>
    </source>
</evidence>
<dbReference type="InterPro" id="IPR036388">
    <property type="entry name" value="WH-like_DNA-bd_sf"/>
</dbReference>
<protein>
    <submittedName>
        <fullName evidence="1">Rrf2 family protein</fullName>
    </submittedName>
</protein>
<dbReference type="KEGG" id="mmai:sS8_2513"/>
<dbReference type="GO" id="GO:0003700">
    <property type="term" value="F:DNA-binding transcription factor activity"/>
    <property type="evidence" value="ECO:0007669"/>
    <property type="project" value="TreeGrafter"/>
</dbReference>
<keyword evidence="2" id="KW-1185">Reference proteome</keyword>
<dbReference type="PANTHER" id="PTHR33221">
    <property type="entry name" value="WINGED HELIX-TURN-HELIX TRANSCRIPTIONAL REGULATOR, RRF2 FAMILY"/>
    <property type="match status" value="1"/>
</dbReference>
<dbReference type="SUPFAM" id="SSF46785">
    <property type="entry name" value="Winged helix' DNA-binding domain"/>
    <property type="match status" value="1"/>
</dbReference>
<dbReference type="AlphaFoldDB" id="A0A250KS27"/>
<reference evidence="1 2" key="1">
    <citation type="submission" date="2016-12" db="EMBL/GenBank/DDBJ databases">
        <title>Genome sequencing of Methylocaldum marinum.</title>
        <authorList>
            <person name="Takeuchi M."/>
            <person name="Kamagata Y."/>
            <person name="Hiraoka S."/>
            <person name="Oshima K."/>
            <person name="Hattori M."/>
            <person name="Iwasaki W."/>
        </authorList>
    </citation>
    <scope>NUCLEOTIDE SEQUENCE [LARGE SCALE GENOMIC DNA]</scope>
    <source>
        <strain evidence="1 2">S8</strain>
    </source>
</reference>
<name>A0A250KS27_9GAMM</name>
<dbReference type="GO" id="GO:0005829">
    <property type="term" value="C:cytosol"/>
    <property type="evidence" value="ECO:0007669"/>
    <property type="project" value="TreeGrafter"/>
</dbReference>
<accession>A0A250KS27</accession>
<dbReference type="Proteomes" id="UP000266313">
    <property type="component" value="Chromosome"/>
</dbReference>
<dbReference type="PANTHER" id="PTHR33221:SF2">
    <property type="entry name" value="TRANSCRIPTIONAL REGULATOR"/>
    <property type="match status" value="1"/>
</dbReference>
<organism evidence="1 2">
    <name type="scientific">Methylocaldum marinum</name>
    <dbReference type="NCBI Taxonomy" id="1432792"/>
    <lineage>
        <taxon>Bacteria</taxon>
        <taxon>Pseudomonadati</taxon>
        <taxon>Pseudomonadota</taxon>
        <taxon>Gammaproteobacteria</taxon>
        <taxon>Methylococcales</taxon>
        <taxon>Methylococcaceae</taxon>
        <taxon>Methylocaldum</taxon>
    </lineage>
</organism>
<dbReference type="NCBIfam" id="TIGR02944">
    <property type="entry name" value="suf_reg_Xantho"/>
    <property type="match status" value="1"/>
</dbReference>
<dbReference type="InterPro" id="IPR014290">
    <property type="entry name" value="SUF_FeS_clus_asmbl_reg"/>
</dbReference>
<sequence>MVLNYTGSFMLRISKLTDYAIIVLGHMAREPERTYAATDLADSTGVAIPTVSKILKILTKADILKSTRGAKGGYQLTRPPAKTSVATIIYALEGPIALTECGLEHDQCQQSSSCQIRGNWGVINRAIRTALESVSLADMVMPLTKAPEEIRIPVSTLHYQPR</sequence>
<gene>
    <name evidence="1" type="ORF">sS8_2513</name>
</gene>
<dbReference type="InterPro" id="IPR000944">
    <property type="entry name" value="Tscrpt_reg_Rrf2"/>
</dbReference>
<dbReference type="EMBL" id="AP017928">
    <property type="protein sequence ID" value="BBA34465.1"/>
    <property type="molecule type" value="Genomic_DNA"/>
</dbReference>
<dbReference type="NCBIfam" id="TIGR00738">
    <property type="entry name" value="rrf2_super"/>
    <property type="match status" value="1"/>
</dbReference>
<dbReference type="PROSITE" id="PS51197">
    <property type="entry name" value="HTH_RRF2_2"/>
    <property type="match status" value="1"/>
</dbReference>